<evidence type="ECO:0000313" key="2">
    <source>
        <dbReference type="EMBL" id="ABD10576.1"/>
    </source>
</evidence>
<keyword evidence="3" id="KW-1185">Reference proteome</keyword>
<dbReference type="HOGENOM" id="CLU_2273257_0_0_11"/>
<dbReference type="InterPro" id="IPR003615">
    <property type="entry name" value="HNH_nuc"/>
</dbReference>
<dbReference type="EMBL" id="CP000249">
    <property type="protein sequence ID" value="ABD10576.1"/>
    <property type="molecule type" value="Genomic_DNA"/>
</dbReference>
<dbReference type="AlphaFoldDB" id="Q2JDR6"/>
<dbReference type="GO" id="GO:0008270">
    <property type="term" value="F:zinc ion binding"/>
    <property type="evidence" value="ECO:0007669"/>
    <property type="project" value="InterPro"/>
</dbReference>
<dbReference type="RefSeq" id="WP_011435642.1">
    <property type="nucleotide sequence ID" value="NC_007777.1"/>
</dbReference>
<feature type="domain" description="HNH" evidence="1">
    <location>
        <begin position="20"/>
        <end position="60"/>
    </location>
</feature>
<proteinExistence type="predicted"/>
<protein>
    <submittedName>
        <fullName evidence="2">HNH endonuclease</fullName>
    </submittedName>
</protein>
<dbReference type="InterPro" id="IPR002711">
    <property type="entry name" value="HNH"/>
</dbReference>
<dbReference type="GO" id="GO:0003676">
    <property type="term" value="F:nucleic acid binding"/>
    <property type="evidence" value="ECO:0007669"/>
    <property type="project" value="InterPro"/>
</dbReference>
<dbReference type="eggNOG" id="COG1403">
    <property type="taxonomic scope" value="Bacteria"/>
</dbReference>
<dbReference type="PhylomeDB" id="Q2JDR6"/>
<dbReference type="STRING" id="106370.Francci3_1198"/>
<dbReference type="Proteomes" id="UP000001937">
    <property type="component" value="Chromosome"/>
</dbReference>
<name>Q2JDR6_FRACC</name>
<dbReference type="Pfam" id="PF01844">
    <property type="entry name" value="HNH"/>
    <property type="match status" value="1"/>
</dbReference>
<keyword evidence="2" id="KW-0378">Hydrolase</keyword>
<evidence type="ECO:0000259" key="1">
    <source>
        <dbReference type="Pfam" id="PF01844"/>
    </source>
</evidence>
<gene>
    <name evidence="2" type="ordered locus">Francci3_1198</name>
</gene>
<dbReference type="PANTHER" id="PTHR33877:SF2">
    <property type="entry name" value="OS07G0170200 PROTEIN"/>
    <property type="match status" value="1"/>
</dbReference>
<organism evidence="2 3">
    <name type="scientific">Frankia casuarinae (strain DSM 45818 / CECT 9043 / HFP020203 / CcI3)</name>
    <dbReference type="NCBI Taxonomy" id="106370"/>
    <lineage>
        <taxon>Bacteria</taxon>
        <taxon>Bacillati</taxon>
        <taxon>Actinomycetota</taxon>
        <taxon>Actinomycetes</taxon>
        <taxon>Frankiales</taxon>
        <taxon>Frankiaceae</taxon>
        <taxon>Frankia</taxon>
    </lineage>
</organism>
<keyword evidence="2" id="KW-0540">Nuclease</keyword>
<dbReference type="Gene3D" id="1.10.30.50">
    <property type="match status" value="1"/>
</dbReference>
<keyword evidence="2" id="KW-0255">Endonuclease</keyword>
<dbReference type="InterPro" id="IPR052892">
    <property type="entry name" value="NA-targeting_endonuclease"/>
</dbReference>
<sequence>MSVGNPSTRRHLFAAFGGRCGYCLTAAADHLDHLVPRAAGGTNSRFNLIPACTPCGTSKGALSVAEWVARRAAGTLTTGAGAPPVPVYRVPMKPVNHRPIAA</sequence>
<dbReference type="KEGG" id="fra:Francci3_1198"/>
<dbReference type="PANTHER" id="PTHR33877">
    <property type="entry name" value="SLL1193 PROTEIN"/>
    <property type="match status" value="1"/>
</dbReference>
<evidence type="ECO:0000313" key="3">
    <source>
        <dbReference type="Proteomes" id="UP000001937"/>
    </source>
</evidence>
<reference evidence="2 3" key="1">
    <citation type="journal article" date="2007" name="Genome Res.">
        <title>Genome characteristics of facultatively symbiotic Frankia sp. strains reflect host range and host plant biogeography.</title>
        <authorList>
            <person name="Normand P."/>
            <person name="Lapierre P."/>
            <person name="Tisa L.S."/>
            <person name="Gogarten J.P."/>
            <person name="Alloisio N."/>
            <person name="Bagnarol E."/>
            <person name="Bassi C.A."/>
            <person name="Berry A.M."/>
            <person name="Bickhart D.M."/>
            <person name="Choisne N."/>
            <person name="Couloux A."/>
            <person name="Cournoyer B."/>
            <person name="Cruveiller S."/>
            <person name="Daubin V."/>
            <person name="Demange N."/>
            <person name="Francino M.P."/>
            <person name="Goltsman E."/>
            <person name="Huang Y."/>
            <person name="Kopp O.R."/>
            <person name="Labarre L."/>
            <person name="Lapidus A."/>
            <person name="Lavire C."/>
            <person name="Marechal J."/>
            <person name="Martinez M."/>
            <person name="Mastronunzio J.E."/>
            <person name="Mullin B.C."/>
            <person name="Niemann J."/>
            <person name="Pujic P."/>
            <person name="Rawnsley T."/>
            <person name="Rouy Z."/>
            <person name="Schenowitz C."/>
            <person name="Sellstedt A."/>
            <person name="Tavares F."/>
            <person name="Tomkins J.P."/>
            <person name="Vallenet D."/>
            <person name="Valverde C."/>
            <person name="Wall L.G."/>
            <person name="Wang Y."/>
            <person name="Medigue C."/>
            <person name="Benson D.R."/>
        </authorList>
    </citation>
    <scope>NUCLEOTIDE SEQUENCE [LARGE SCALE GENOMIC DNA]</scope>
    <source>
        <strain evidence="3">DSM 45818 / CECT 9043 / CcI3</strain>
    </source>
</reference>
<accession>Q2JDR6</accession>
<dbReference type="GO" id="GO:0004519">
    <property type="term" value="F:endonuclease activity"/>
    <property type="evidence" value="ECO:0007669"/>
    <property type="project" value="UniProtKB-KW"/>
</dbReference>
<dbReference type="CDD" id="cd00085">
    <property type="entry name" value="HNHc"/>
    <property type="match status" value="1"/>
</dbReference>
<dbReference type="OrthoDB" id="4413592at2"/>